<dbReference type="EMBL" id="MFBU01000005">
    <property type="protein sequence ID" value="OGE07591.1"/>
    <property type="molecule type" value="Genomic_DNA"/>
</dbReference>
<feature type="transmembrane region" description="Helical" evidence="1">
    <location>
        <begin position="45"/>
        <end position="64"/>
    </location>
</feature>
<accession>A0A1F5HTV1</accession>
<name>A0A1F5HTV1_9BACT</name>
<protein>
    <submittedName>
        <fullName evidence="2">Uncharacterized protein</fullName>
    </submittedName>
</protein>
<comment type="caution">
    <text evidence="2">The sequence shown here is derived from an EMBL/GenBank/DDBJ whole genome shotgun (WGS) entry which is preliminary data.</text>
</comment>
<sequence length="87" mass="9769">MNKHTFWHHLAMVVYSEIINLVWLLVGGVLILAGLAIFKFAQGEFFRLAIGLPLILIGASLALFKLHEIILVLARPNRLKALCVFCQ</sequence>
<reference evidence="2 3" key="1">
    <citation type="journal article" date="2016" name="Nat. Commun.">
        <title>Thousands of microbial genomes shed light on interconnected biogeochemical processes in an aquifer system.</title>
        <authorList>
            <person name="Anantharaman K."/>
            <person name="Brown C.T."/>
            <person name="Hug L.A."/>
            <person name="Sharon I."/>
            <person name="Castelle C.J."/>
            <person name="Probst A.J."/>
            <person name="Thomas B.C."/>
            <person name="Singh A."/>
            <person name="Wilkins M.J."/>
            <person name="Karaoz U."/>
            <person name="Brodie E.L."/>
            <person name="Williams K.H."/>
            <person name="Hubbard S.S."/>
            <person name="Banfield J.F."/>
        </authorList>
    </citation>
    <scope>NUCLEOTIDE SEQUENCE [LARGE SCALE GENOMIC DNA]</scope>
</reference>
<feature type="transmembrane region" description="Helical" evidence="1">
    <location>
        <begin position="12"/>
        <end position="38"/>
    </location>
</feature>
<dbReference type="AlphaFoldDB" id="A0A1F5HTV1"/>
<keyword evidence="1" id="KW-0472">Membrane</keyword>
<evidence type="ECO:0000256" key="1">
    <source>
        <dbReference type="SAM" id="Phobius"/>
    </source>
</evidence>
<keyword evidence="1" id="KW-1133">Transmembrane helix</keyword>
<keyword evidence="1" id="KW-0812">Transmembrane</keyword>
<evidence type="ECO:0000313" key="2">
    <source>
        <dbReference type="EMBL" id="OGE07591.1"/>
    </source>
</evidence>
<evidence type="ECO:0000313" key="3">
    <source>
        <dbReference type="Proteomes" id="UP000177747"/>
    </source>
</evidence>
<dbReference type="Proteomes" id="UP000177747">
    <property type="component" value="Unassembled WGS sequence"/>
</dbReference>
<dbReference type="STRING" id="1797731.A2W70_02255"/>
<gene>
    <name evidence="2" type="ORF">A2W70_02255</name>
</gene>
<organism evidence="2 3">
    <name type="scientific">Candidatus Curtissbacteria bacterium RIFCSPLOWO2_02_41_11</name>
    <dbReference type="NCBI Taxonomy" id="1797731"/>
    <lineage>
        <taxon>Bacteria</taxon>
        <taxon>Candidatus Curtissiibacteriota</taxon>
    </lineage>
</organism>
<proteinExistence type="predicted"/>